<name>A0ABW1YAI8_9DEIO</name>
<keyword evidence="2" id="KW-1185">Reference proteome</keyword>
<dbReference type="EMBL" id="JBHSWD010000001">
    <property type="protein sequence ID" value="MFC6591217.1"/>
    <property type="molecule type" value="Genomic_DNA"/>
</dbReference>
<evidence type="ECO:0000313" key="1">
    <source>
        <dbReference type="EMBL" id="MFC6591217.1"/>
    </source>
</evidence>
<dbReference type="Proteomes" id="UP001596297">
    <property type="component" value="Unassembled WGS sequence"/>
</dbReference>
<reference evidence="2" key="1">
    <citation type="journal article" date="2019" name="Int. J. Syst. Evol. Microbiol.">
        <title>The Global Catalogue of Microorganisms (GCM) 10K type strain sequencing project: providing services to taxonomists for standard genome sequencing and annotation.</title>
        <authorList>
            <consortium name="The Broad Institute Genomics Platform"/>
            <consortium name="The Broad Institute Genome Sequencing Center for Infectious Disease"/>
            <person name="Wu L."/>
            <person name="Ma J."/>
        </authorList>
    </citation>
    <scope>NUCLEOTIDE SEQUENCE [LARGE SCALE GENOMIC DNA]</scope>
    <source>
        <strain evidence="2">CGMCC 1.15772</strain>
    </source>
</reference>
<proteinExistence type="predicted"/>
<gene>
    <name evidence="1" type="ORF">ACFP81_03680</name>
</gene>
<comment type="caution">
    <text evidence="1">The sequence shown here is derived from an EMBL/GenBank/DDBJ whole genome shotgun (WGS) entry which is preliminary data.</text>
</comment>
<accession>A0ABW1YAI8</accession>
<organism evidence="1 2">
    <name type="scientific">Deinococcus lacus</name>
    <dbReference type="NCBI Taxonomy" id="392561"/>
    <lineage>
        <taxon>Bacteria</taxon>
        <taxon>Thermotogati</taxon>
        <taxon>Deinococcota</taxon>
        <taxon>Deinococci</taxon>
        <taxon>Deinococcales</taxon>
        <taxon>Deinococcaceae</taxon>
        <taxon>Deinococcus</taxon>
    </lineage>
</organism>
<protein>
    <submittedName>
        <fullName evidence="1">Uncharacterized protein</fullName>
    </submittedName>
</protein>
<evidence type="ECO:0000313" key="2">
    <source>
        <dbReference type="Proteomes" id="UP001596297"/>
    </source>
</evidence>
<dbReference type="RefSeq" id="WP_380082224.1">
    <property type="nucleotide sequence ID" value="NZ_JBHSWD010000001.1"/>
</dbReference>
<sequence length="61" mass="6385">MGTEDARLSPDGSRVLVQYGAGAGSILAEYDAGRGKLLKMRPETSDGQAIAELQQFGETGN</sequence>